<dbReference type="Pfam" id="PF00440">
    <property type="entry name" value="TetR_N"/>
    <property type="match status" value="1"/>
</dbReference>
<evidence type="ECO:0000313" key="5">
    <source>
        <dbReference type="Proteomes" id="UP000290365"/>
    </source>
</evidence>
<dbReference type="AlphaFoldDB" id="A0A4P6JPC7"/>
<sequence length="219" mass="24840">MADSRDPIQELVIAARRKQILDAATQVFAEKGFHRATIKDIARVAGIADGTIYTYFASKTEVLLAILHRLNESTERSQQFLQGGEQDFRVFVQEYIRQRISLVWPNAEVFRAVLPEVLVNAELRELYTQQVLIPTFEIGERYFRAQREQGKLRDLDVQLTVRAVAGSVFGLLVIQLLGDEVIASRWEELPEVLTTLLLDGLRAVHEAPVEEGERDADAH</sequence>
<proteinExistence type="predicted"/>
<dbReference type="PROSITE" id="PS01081">
    <property type="entry name" value="HTH_TETR_1"/>
    <property type="match status" value="1"/>
</dbReference>
<dbReference type="GO" id="GO:0000976">
    <property type="term" value="F:transcription cis-regulatory region binding"/>
    <property type="evidence" value="ECO:0007669"/>
    <property type="project" value="TreeGrafter"/>
</dbReference>
<accession>A0A4P6JPC7</accession>
<reference evidence="4 5" key="1">
    <citation type="submission" date="2019-01" db="EMBL/GenBank/DDBJ databases">
        <title>Ktedonosporobacter rubrisoli SCAWS-G2.</title>
        <authorList>
            <person name="Huang Y."/>
            <person name="Yan B."/>
        </authorList>
    </citation>
    <scope>NUCLEOTIDE SEQUENCE [LARGE SCALE GENOMIC DNA]</scope>
    <source>
        <strain evidence="4 5">SCAWS-G2</strain>
    </source>
</reference>
<evidence type="ECO:0000256" key="1">
    <source>
        <dbReference type="ARBA" id="ARBA00023125"/>
    </source>
</evidence>
<dbReference type="InterPro" id="IPR050109">
    <property type="entry name" value="HTH-type_TetR-like_transc_reg"/>
</dbReference>
<feature type="domain" description="HTH tetR-type" evidence="3">
    <location>
        <begin position="14"/>
        <end position="74"/>
    </location>
</feature>
<dbReference type="EMBL" id="CP035758">
    <property type="protein sequence ID" value="QBD77125.1"/>
    <property type="molecule type" value="Genomic_DNA"/>
</dbReference>
<dbReference type="InterPro" id="IPR036271">
    <property type="entry name" value="Tet_transcr_reg_TetR-rel_C_sf"/>
</dbReference>
<name>A0A4P6JPC7_KTERU</name>
<evidence type="ECO:0000256" key="2">
    <source>
        <dbReference type="PROSITE-ProRule" id="PRU00335"/>
    </source>
</evidence>
<feature type="DNA-binding region" description="H-T-H motif" evidence="2">
    <location>
        <begin position="37"/>
        <end position="56"/>
    </location>
</feature>
<dbReference type="GO" id="GO:0003700">
    <property type="term" value="F:DNA-binding transcription factor activity"/>
    <property type="evidence" value="ECO:0007669"/>
    <property type="project" value="TreeGrafter"/>
</dbReference>
<evidence type="ECO:0000313" key="4">
    <source>
        <dbReference type="EMBL" id="QBD77125.1"/>
    </source>
</evidence>
<evidence type="ECO:0000259" key="3">
    <source>
        <dbReference type="PROSITE" id="PS50977"/>
    </source>
</evidence>
<keyword evidence="1 2" id="KW-0238">DNA-binding</keyword>
<dbReference type="InterPro" id="IPR009057">
    <property type="entry name" value="Homeodomain-like_sf"/>
</dbReference>
<dbReference type="PRINTS" id="PR00455">
    <property type="entry name" value="HTHTETR"/>
</dbReference>
<dbReference type="SUPFAM" id="SSF46689">
    <property type="entry name" value="Homeodomain-like"/>
    <property type="match status" value="1"/>
</dbReference>
<dbReference type="OrthoDB" id="9780824at2"/>
<dbReference type="PROSITE" id="PS50977">
    <property type="entry name" value="HTH_TETR_2"/>
    <property type="match status" value="1"/>
</dbReference>
<dbReference type="SUPFAM" id="SSF48498">
    <property type="entry name" value="Tetracyclin repressor-like, C-terminal domain"/>
    <property type="match status" value="1"/>
</dbReference>
<dbReference type="PANTHER" id="PTHR30055:SF226">
    <property type="entry name" value="HTH-TYPE TRANSCRIPTIONAL REGULATOR PKSA"/>
    <property type="match status" value="1"/>
</dbReference>
<dbReference type="PANTHER" id="PTHR30055">
    <property type="entry name" value="HTH-TYPE TRANSCRIPTIONAL REGULATOR RUTR"/>
    <property type="match status" value="1"/>
</dbReference>
<dbReference type="KEGG" id="kbs:EPA93_14395"/>
<dbReference type="InterPro" id="IPR023772">
    <property type="entry name" value="DNA-bd_HTH_TetR-type_CS"/>
</dbReference>
<keyword evidence="5" id="KW-1185">Reference proteome</keyword>
<dbReference type="RefSeq" id="WP_129888188.1">
    <property type="nucleotide sequence ID" value="NZ_CP035758.1"/>
</dbReference>
<gene>
    <name evidence="4" type="ORF">EPA93_14395</name>
</gene>
<organism evidence="4 5">
    <name type="scientific">Ktedonosporobacter rubrisoli</name>
    <dbReference type="NCBI Taxonomy" id="2509675"/>
    <lineage>
        <taxon>Bacteria</taxon>
        <taxon>Bacillati</taxon>
        <taxon>Chloroflexota</taxon>
        <taxon>Ktedonobacteria</taxon>
        <taxon>Ktedonobacterales</taxon>
        <taxon>Ktedonosporobacteraceae</taxon>
        <taxon>Ktedonosporobacter</taxon>
    </lineage>
</organism>
<dbReference type="Proteomes" id="UP000290365">
    <property type="component" value="Chromosome"/>
</dbReference>
<dbReference type="InterPro" id="IPR001647">
    <property type="entry name" value="HTH_TetR"/>
</dbReference>
<dbReference type="Gene3D" id="1.10.357.10">
    <property type="entry name" value="Tetracycline Repressor, domain 2"/>
    <property type="match status" value="1"/>
</dbReference>
<protein>
    <submittedName>
        <fullName evidence="4">TetR/AcrR family transcriptional regulator</fullName>
    </submittedName>
</protein>